<dbReference type="InterPro" id="IPR003856">
    <property type="entry name" value="LPS_length_determ_N"/>
</dbReference>
<evidence type="ECO:0000259" key="7">
    <source>
        <dbReference type="Pfam" id="PF02706"/>
    </source>
</evidence>
<dbReference type="AlphaFoldDB" id="A0A5E6TZF7"/>
<proteinExistence type="predicted"/>
<evidence type="ECO:0000313" key="11">
    <source>
        <dbReference type="Proteomes" id="UP000326595"/>
    </source>
</evidence>
<evidence type="ECO:0000256" key="5">
    <source>
        <dbReference type="ARBA" id="ARBA00023136"/>
    </source>
</evidence>
<sequence>MIQSIWRQKKLIASAALLVGVIAGGYAFLTTPEYEVGTVLRPAALNDLDALNRSEVYSLPPGGALVRVGAALDSYETRLNYFRANPDLFTAFGRPGQTPEQVFAEFNRSSLKLVQPDPNKADLLSSFIGLQMRYPKGVKGEEILNGFVQYAIENERKQIADDLKVIIGNRLAEVDAKLAAARAAYESSKDSKIAVLLESDNLKRAQLVDELKALRVQLKIQRDDRVAQLDEAINIARSLGLKKPSTPSSMASESPSNGNIIRTEVNNQQFPLYFMGADALEAERRVLRQRTSDDFSDPRVAQIRKELLLLTTNREVQVLRQRENEDVFLKGIESLRAERIRLMNIGTDMQHLSLVNIDQRAIEPVSPIKPNKALLIALGLFIGGLLGMMVAIFRHFAVLRRMRELPAAPQVLSQVIVNEPSQGIKGPASNAL</sequence>
<feature type="domain" description="Tyrosine-protein kinase G-rich" evidence="8">
    <location>
        <begin position="357"/>
        <end position="395"/>
    </location>
</feature>
<dbReference type="PANTHER" id="PTHR32309:SF13">
    <property type="entry name" value="FERRIC ENTEROBACTIN TRANSPORT PROTEIN FEPE"/>
    <property type="match status" value="1"/>
</dbReference>
<reference evidence="10" key="1">
    <citation type="submission" date="2019-09" db="EMBL/GenBank/DDBJ databases">
        <authorList>
            <person name="Chandra G."/>
            <person name="Truman W A."/>
        </authorList>
    </citation>
    <scope>NUCLEOTIDE SEQUENCE [LARGE SCALE GENOMIC DNA]</scope>
    <source>
        <strain evidence="10">PS652</strain>
    </source>
</reference>
<dbReference type="InterPro" id="IPR032807">
    <property type="entry name" value="GNVR"/>
</dbReference>
<feature type="transmembrane region" description="Helical" evidence="6">
    <location>
        <begin position="373"/>
        <end position="393"/>
    </location>
</feature>
<keyword evidence="2" id="KW-1003">Cell membrane</keyword>
<evidence type="ECO:0000313" key="9">
    <source>
        <dbReference type="EMBL" id="CAK9888110.1"/>
    </source>
</evidence>
<dbReference type="EMBL" id="OZ024668">
    <property type="protein sequence ID" value="CAK9888110.1"/>
    <property type="molecule type" value="Genomic_DNA"/>
</dbReference>
<evidence type="ECO:0000256" key="6">
    <source>
        <dbReference type="SAM" id="Phobius"/>
    </source>
</evidence>
<keyword evidence="3 6" id="KW-0812">Transmembrane</keyword>
<dbReference type="Gene3D" id="3.30.1890.10">
    <property type="entry name" value="FepE-like"/>
    <property type="match status" value="2"/>
</dbReference>
<dbReference type="Pfam" id="PF02706">
    <property type="entry name" value="Wzz"/>
    <property type="match status" value="1"/>
</dbReference>
<keyword evidence="4 6" id="KW-1133">Transmembrane helix</keyword>
<evidence type="ECO:0000313" key="10">
    <source>
        <dbReference type="EMBL" id="VVM98799.1"/>
    </source>
</evidence>
<gene>
    <name evidence="9" type="ORF">PS652_00919</name>
    <name evidence="10" type="ORF">PS652_03179</name>
</gene>
<feature type="domain" description="Polysaccharide chain length determinant N-terminal" evidence="7">
    <location>
        <begin position="2"/>
        <end position="56"/>
    </location>
</feature>
<evidence type="ECO:0008006" key="12">
    <source>
        <dbReference type="Google" id="ProtNLM"/>
    </source>
</evidence>
<dbReference type="Proteomes" id="UP000326595">
    <property type="component" value="Chromosome"/>
</dbReference>
<protein>
    <recommendedName>
        <fullName evidence="12">Chain-length determining protein</fullName>
    </recommendedName>
</protein>
<dbReference type="PANTHER" id="PTHR32309">
    <property type="entry name" value="TYROSINE-PROTEIN KINASE"/>
    <property type="match status" value="1"/>
</dbReference>
<dbReference type="Pfam" id="PF13807">
    <property type="entry name" value="GNVR"/>
    <property type="match status" value="1"/>
</dbReference>
<evidence type="ECO:0000256" key="1">
    <source>
        <dbReference type="ARBA" id="ARBA00004651"/>
    </source>
</evidence>
<dbReference type="EMBL" id="CABVHG010000018">
    <property type="protein sequence ID" value="VVM98799.1"/>
    <property type="molecule type" value="Genomic_DNA"/>
</dbReference>
<name>A0A5E6TZF7_PSEFL</name>
<dbReference type="GO" id="GO:0004713">
    <property type="term" value="F:protein tyrosine kinase activity"/>
    <property type="evidence" value="ECO:0007669"/>
    <property type="project" value="TreeGrafter"/>
</dbReference>
<organism evidence="10">
    <name type="scientific">Pseudomonas fluorescens</name>
    <dbReference type="NCBI Taxonomy" id="294"/>
    <lineage>
        <taxon>Bacteria</taxon>
        <taxon>Pseudomonadati</taxon>
        <taxon>Pseudomonadota</taxon>
        <taxon>Gammaproteobacteria</taxon>
        <taxon>Pseudomonadales</taxon>
        <taxon>Pseudomonadaceae</taxon>
        <taxon>Pseudomonas</taxon>
    </lineage>
</organism>
<dbReference type="SUPFAM" id="SSF160355">
    <property type="entry name" value="Bacterial polysaccharide co-polymerase-like"/>
    <property type="match status" value="2"/>
</dbReference>
<keyword evidence="5 6" id="KW-0472">Membrane</keyword>
<dbReference type="InterPro" id="IPR050445">
    <property type="entry name" value="Bact_polysacc_biosynth/exp"/>
</dbReference>
<evidence type="ECO:0000259" key="8">
    <source>
        <dbReference type="Pfam" id="PF13807"/>
    </source>
</evidence>
<evidence type="ECO:0000256" key="2">
    <source>
        <dbReference type="ARBA" id="ARBA00022475"/>
    </source>
</evidence>
<evidence type="ECO:0000256" key="3">
    <source>
        <dbReference type="ARBA" id="ARBA00022692"/>
    </source>
</evidence>
<dbReference type="GO" id="GO:0005886">
    <property type="term" value="C:plasma membrane"/>
    <property type="evidence" value="ECO:0007669"/>
    <property type="project" value="UniProtKB-SubCell"/>
</dbReference>
<evidence type="ECO:0000256" key="4">
    <source>
        <dbReference type="ARBA" id="ARBA00022989"/>
    </source>
</evidence>
<reference evidence="9 11" key="2">
    <citation type="submission" date="2024-03" db="EMBL/GenBank/DDBJ databases">
        <authorList>
            <person name="Alaster D. Moffat"/>
            <person name="Govind Chandra"/>
            <person name="Andrew W. Truman"/>
        </authorList>
    </citation>
    <scope>NUCLEOTIDE SEQUENCE [LARGE SCALE GENOMIC DNA]</scope>
    <source>
        <strain evidence="9">PS652</strain>
    </source>
</reference>
<comment type="subcellular location">
    <subcellularLocation>
        <location evidence="1">Cell membrane</location>
        <topology evidence="1">Multi-pass membrane protein</topology>
    </subcellularLocation>
</comment>
<accession>A0A5E6TZF7</accession>